<dbReference type="GO" id="GO:0032267">
    <property type="term" value="F:tRNA(Ile)-lysidine synthase activity"/>
    <property type="evidence" value="ECO:0007669"/>
    <property type="project" value="UniProtKB-EC"/>
</dbReference>
<accession>A0ABT8KJP1</accession>
<dbReference type="EMBL" id="JAUJEA010000001">
    <property type="protein sequence ID" value="MDN5200474.1"/>
    <property type="molecule type" value="Genomic_DNA"/>
</dbReference>
<dbReference type="PANTHER" id="PTHR43033">
    <property type="entry name" value="TRNA(ILE)-LYSIDINE SYNTHASE-RELATED"/>
    <property type="match status" value="1"/>
</dbReference>
<gene>
    <name evidence="8 10" type="primary">tilS</name>
    <name evidence="10" type="ORF">QQ008_03855</name>
</gene>
<keyword evidence="5 8" id="KW-0547">Nucleotide-binding</keyword>
<comment type="subcellular location">
    <subcellularLocation>
        <location evidence="1 8">Cytoplasm</location>
    </subcellularLocation>
</comment>
<dbReference type="InterPro" id="IPR012795">
    <property type="entry name" value="tRNA_Ile_lys_synt_N"/>
</dbReference>
<dbReference type="NCBIfam" id="TIGR02432">
    <property type="entry name" value="lysidine_TilS_N"/>
    <property type="match status" value="1"/>
</dbReference>
<dbReference type="SMART" id="SM00977">
    <property type="entry name" value="TilS_C"/>
    <property type="match status" value="1"/>
</dbReference>
<comment type="similarity">
    <text evidence="8">Belongs to the tRNA(Ile)-lysidine synthase family.</text>
</comment>
<keyword evidence="11" id="KW-1185">Reference proteome</keyword>
<protein>
    <recommendedName>
        <fullName evidence="8">tRNA(Ile)-lysidine synthase</fullName>
        <ecNumber evidence="8">6.3.4.19</ecNumber>
    </recommendedName>
    <alternativeName>
        <fullName evidence="8">tRNA(Ile)-2-lysyl-cytidine synthase</fullName>
    </alternativeName>
    <alternativeName>
        <fullName evidence="8">tRNA(Ile)-lysidine synthetase</fullName>
    </alternativeName>
</protein>
<dbReference type="InterPro" id="IPR012094">
    <property type="entry name" value="tRNA_Ile_lys_synt"/>
</dbReference>
<evidence type="ECO:0000313" key="11">
    <source>
        <dbReference type="Proteomes" id="UP001172082"/>
    </source>
</evidence>
<dbReference type="CDD" id="cd01992">
    <property type="entry name" value="TilS_N"/>
    <property type="match status" value="1"/>
</dbReference>
<feature type="binding site" evidence="8">
    <location>
        <begin position="26"/>
        <end position="31"/>
    </location>
    <ligand>
        <name>ATP</name>
        <dbReference type="ChEBI" id="CHEBI:30616"/>
    </ligand>
</feature>
<dbReference type="SUPFAM" id="SSF56037">
    <property type="entry name" value="PheT/TilS domain"/>
    <property type="match status" value="1"/>
</dbReference>
<evidence type="ECO:0000256" key="7">
    <source>
        <dbReference type="ARBA" id="ARBA00048539"/>
    </source>
</evidence>
<reference evidence="10" key="1">
    <citation type="submission" date="2023-06" db="EMBL/GenBank/DDBJ databases">
        <title>Genomic of Parafulvivirga corallium.</title>
        <authorList>
            <person name="Wang G."/>
        </authorList>
    </citation>
    <scope>NUCLEOTIDE SEQUENCE</scope>
    <source>
        <strain evidence="10">BMA10</strain>
    </source>
</reference>
<sequence>MLQEFLDYIKQEELLNEKDHVLLAVSGGIDSVVMAHLFKKSGFYFSLAHCNFSLRGKESDEDEIFVRELANQLDVKCYCRRFDTAQFARNSGQSTQMAARALRYDWFQVLTREEKIDWIATAHHQNDVLETVLFNLVKGTGIAGLRGIKPKHHNIIRPMLFAQRTSIEEYASQNKLEWREDSSNQSNKYHRNLIRNSIVPILRKINPDLESTLTSTMDKLLEVEKIFLRKVEEVKLHVCEQKDDHHFIDKSEIAKIEGGKIILYELIKPFSFNYSQLNDIYQNCLSGVVGKLYESHDFVLNVDRENLIIIPKSDHTISTFIEEDQDTFDHTWCTLHFEKIERESLQMPTSKRVACLDFEKLNFPLKLRNWKEGDWFYPLGMNHKKKLSDFMIDEKIPLTLKERVLVLTSGSSIVWVVGHRIDHRFRITDNTRMIYKIINRGPDDKSI</sequence>
<evidence type="ECO:0000256" key="4">
    <source>
        <dbReference type="ARBA" id="ARBA00022694"/>
    </source>
</evidence>
<comment type="function">
    <text evidence="8">Ligates lysine onto the cytidine present at position 34 of the AUA codon-specific tRNA(Ile) that contains the anticodon CAU, in an ATP-dependent manner. Cytidine is converted to lysidine, thus changing the amino acid specificity of the tRNA from methionine to isoleucine.</text>
</comment>
<keyword evidence="4 8" id="KW-0819">tRNA processing</keyword>
<dbReference type="NCBIfam" id="TIGR02433">
    <property type="entry name" value="lysidine_TilS_C"/>
    <property type="match status" value="1"/>
</dbReference>
<dbReference type="Proteomes" id="UP001172082">
    <property type="component" value="Unassembled WGS sequence"/>
</dbReference>
<evidence type="ECO:0000256" key="3">
    <source>
        <dbReference type="ARBA" id="ARBA00022598"/>
    </source>
</evidence>
<keyword evidence="3 8" id="KW-0436">Ligase</keyword>
<dbReference type="RefSeq" id="WP_346750497.1">
    <property type="nucleotide sequence ID" value="NZ_JAUJEA010000001.1"/>
</dbReference>
<dbReference type="Gene3D" id="3.40.50.620">
    <property type="entry name" value="HUPs"/>
    <property type="match status" value="1"/>
</dbReference>
<organism evidence="10 11">
    <name type="scientific">Splendidivirga corallicola</name>
    <dbReference type="NCBI Taxonomy" id="3051826"/>
    <lineage>
        <taxon>Bacteria</taxon>
        <taxon>Pseudomonadati</taxon>
        <taxon>Bacteroidota</taxon>
        <taxon>Cytophagia</taxon>
        <taxon>Cytophagales</taxon>
        <taxon>Splendidivirgaceae</taxon>
        <taxon>Splendidivirga</taxon>
    </lineage>
</organism>
<comment type="catalytic activity">
    <reaction evidence="7 8">
        <text>cytidine(34) in tRNA(Ile2) + L-lysine + ATP = lysidine(34) in tRNA(Ile2) + AMP + diphosphate + H(+)</text>
        <dbReference type="Rhea" id="RHEA:43744"/>
        <dbReference type="Rhea" id="RHEA-COMP:10625"/>
        <dbReference type="Rhea" id="RHEA-COMP:10670"/>
        <dbReference type="ChEBI" id="CHEBI:15378"/>
        <dbReference type="ChEBI" id="CHEBI:30616"/>
        <dbReference type="ChEBI" id="CHEBI:32551"/>
        <dbReference type="ChEBI" id="CHEBI:33019"/>
        <dbReference type="ChEBI" id="CHEBI:82748"/>
        <dbReference type="ChEBI" id="CHEBI:83665"/>
        <dbReference type="ChEBI" id="CHEBI:456215"/>
        <dbReference type="EC" id="6.3.4.19"/>
    </reaction>
</comment>
<evidence type="ECO:0000259" key="9">
    <source>
        <dbReference type="SMART" id="SM00977"/>
    </source>
</evidence>
<dbReference type="InterPro" id="IPR012796">
    <property type="entry name" value="Lysidine-tRNA-synth_C"/>
</dbReference>
<evidence type="ECO:0000256" key="5">
    <source>
        <dbReference type="ARBA" id="ARBA00022741"/>
    </source>
</evidence>
<dbReference type="Pfam" id="PF11734">
    <property type="entry name" value="TilS_C"/>
    <property type="match status" value="1"/>
</dbReference>
<dbReference type="Pfam" id="PF01171">
    <property type="entry name" value="ATP_bind_3"/>
    <property type="match status" value="1"/>
</dbReference>
<dbReference type="InterPro" id="IPR011063">
    <property type="entry name" value="TilS/TtcA_N"/>
</dbReference>
<evidence type="ECO:0000256" key="6">
    <source>
        <dbReference type="ARBA" id="ARBA00022840"/>
    </source>
</evidence>
<keyword evidence="6 8" id="KW-0067">ATP-binding</keyword>
<name>A0ABT8KJP1_9BACT</name>
<evidence type="ECO:0000256" key="2">
    <source>
        <dbReference type="ARBA" id="ARBA00022490"/>
    </source>
</evidence>
<keyword evidence="2 8" id="KW-0963">Cytoplasm</keyword>
<feature type="domain" description="Lysidine-tRNA(Ile) synthetase C-terminal" evidence="9">
    <location>
        <begin position="365"/>
        <end position="437"/>
    </location>
</feature>
<dbReference type="SUPFAM" id="SSF52402">
    <property type="entry name" value="Adenine nucleotide alpha hydrolases-like"/>
    <property type="match status" value="1"/>
</dbReference>
<dbReference type="InterPro" id="IPR014729">
    <property type="entry name" value="Rossmann-like_a/b/a_fold"/>
</dbReference>
<dbReference type="PANTHER" id="PTHR43033:SF1">
    <property type="entry name" value="TRNA(ILE)-LYSIDINE SYNTHASE-RELATED"/>
    <property type="match status" value="1"/>
</dbReference>
<comment type="domain">
    <text evidence="8">The N-terminal region contains the highly conserved SGGXDS motif, predicted to be a P-loop motif involved in ATP binding.</text>
</comment>
<evidence type="ECO:0000313" key="10">
    <source>
        <dbReference type="EMBL" id="MDN5200474.1"/>
    </source>
</evidence>
<dbReference type="HAMAP" id="MF_01161">
    <property type="entry name" value="tRNA_Ile_lys_synt"/>
    <property type="match status" value="1"/>
</dbReference>
<evidence type="ECO:0000256" key="1">
    <source>
        <dbReference type="ARBA" id="ARBA00004496"/>
    </source>
</evidence>
<proteinExistence type="inferred from homology"/>
<dbReference type="EC" id="6.3.4.19" evidence="8"/>
<evidence type="ECO:0000256" key="8">
    <source>
        <dbReference type="HAMAP-Rule" id="MF_01161"/>
    </source>
</evidence>
<comment type="caution">
    <text evidence="10">The sequence shown here is derived from an EMBL/GenBank/DDBJ whole genome shotgun (WGS) entry which is preliminary data.</text>
</comment>